<dbReference type="InterPro" id="IPR021145">
    <property type="entry name" value="Portal_protein_SPP1_Gp6-like"/>
</dbReference>
<dbReference type="Proteomes" id="UP000013523">
    <property type="component" value="Chromosome"/>
</dbReference>
<dbReference type="PATRIC" id="fig|86416.3.peg.4303"/>
<organism evidence="1 2">
    <name type="scientific">Clostridium pasteurianum BC1</name>
    <dbReference type="NCBI Taxonomy" id="86416"/>
    <lineage>
        <taxon>Bacteria</taxon>
        <taxon>Bacillati</taxon>
        <taxon>Bacillota</taxon>
        <taxon>Clostridia</taxon>
        <taxon>Eubacteriales</taxon>
        <taxon>Clostridiaceae</taxon>
        <taxon>Clostridium</taxon>
    </lineage>
</organism>
<dbReference type="RefSeq" id="WP_015617285.1">
    <property type="nucleotide sequence ID" value="NC_021182.1"/>
</dbReference>
<dbReference type="KEGG" id="cpas:Clopa_4292"/>
<dbReference type="EMBL" id="CP003261">
    <property type="protein sequence ID" value="AGK99011.1"/>
    <property type="molecule type" value="Genomic_DNA"/>
</dbReference>
<dbReference type="AlphaFoldDB" id="R4KBG7"/>
<protein>
    <submittedName>
        <fullName evidence="1">Phage portal protein, SPP1 Gp6</fullName>
    </submittedName>
</protein>
<dbReference type="STRING" id="86416.Clopa_4292"/>
<gene>
    <name evidence="1" type="ORF">Clopa_4292</name>
</gene>
<dbReference type="eggNOG" id="ENOG502Z7Z6">
    <property type="taxonomic scope" value="Bacteria"/>
</dbReference>
<keyword evidence="2" id="KW-1185">Reference proteome</keyword>
<sequence>MGIVLDKNGKFDLNENKSLLNACYAQFTANLYIYNKIYSYYCGCTEPSGRMFISNATSDKTDIKTGFNIINDRTKHKIGTNFIKKFIKEEVSYSVGNDVTYVSRSGNSNIIDTIKYNMAHWDEAQNTNLAKNMLLYSNAFELYYIDEDAQFCGMVISPRHGFAYCDNTGKIIFFLHVFSSEFDCANRYIDIYTDNEIIHCNEIFNEVDDKLRQTNIFGKVPVGIASLSDEDWLDTIYNDIKSLQDSFEINLTNISQEITELRNAYLWLNNIAISGDDYKTIRQKGIIETKGDNKNISASWLVKNINDSFIQNTLKTIEDMMHKITFHIDTNERLPSNTSSLTMRARLINLEQKCKLNDKALANCIRTRLRMLLLYLNSIKGTNYDYKDVKAKFTPNVPMDDMMTAQTIAQLGDKLSIQTALSQLSFVENPQEEIAKIKQESADAVLGAILLGGGSIPLNNNSNTDNSGNTNDQTN</sequence>
<evidence type="ECO:0000313" key="1">
    <source>
        <dbReference type="EMBL" id="AGK99011.1"/>
    </source>
</evidence>
<dbReference type="HOGENOM" id="CLU_034083_2_0_9"/>
<proteinExistence type="predicted"/>
<evidence type="ECO:0000313" key="2">
    <source>
        <dbReference type="Proteomes" id="UP000013523"/>
    </source>
</evidence>
<accession>R4KBG7</accession>
<name>R4KBG7_CLOPA</name>
<dbReference type="Pfam" id="PF05133">
    <property type="entry name" value="SPP1_portal"/>
    <property type="match status" value="1"/>
</dbReference>
<reference evidence="1 2" key="1">
    <citation type="submission" date="2012-01" db="EMBL/GenBank/DDBJ databases">
        <title>Complete sequence of chromosome of Clostridium pasteurianum BC1.</title>
        <authorList>
            <consortium name="US DOE Joint Genome Institute"/>
            <person name="Lucas S."/>
            <person name="Han J."/>
            <person name="Lapidus A."/>
            <person name="Cheng J.-F."/>
            <person name="Goodwin L."/>
            <person name="Pitluck S."/>
            <person name="Peters L."/>
            <person name="Mikhailova N."/>
            <person name="Teshima H."/>
            <person name="Detter J.C."/>
            <person name="Han C."/>
            <person name="Tapia R."/>
            <person name="Land M."/>
            <person name="Hauser L."/>
            <person name="Kyrpides N."/>
            <person name="Ivanova N."/>
            <person name="Pagani I."/>
            <person name="Dunn J."/>
            <person name="Taghavi S."/>
            <person name="Francis A."/>
            <person name="van der Lelie D."/>
            <person name="Woyke T."/>
        </authorList>
    </citation>
    <scope>NUCLEOTIDE SEQUENCE [LARGE SCALE GENOMIC DNA]</scope>
    <source>
        <strain evidence="1 2">BC1</strain>
    </source>
</reference>